<reference evidence="1 2" key="1">
    <citation type="submission" date="2021-07" db="EMBL/GenBank/DDBJ databases">
        <authorList>
            <person name="Palmer J.M."/>
        </authorList>
    </citation>
    <scope>NUCLEOTIDE SEQUENCE [LARGE SCALE GENOMIC DNA]</scope>
    <source>
        <strain evidence="1 2">AT_MEX2019</strain>
        <tissue evidence="1">Muscle</tissue>
    </source>
</reference>
<name>A0ABU7BNZ5_9TELE</name>
<gene>
    <name evidence="1" type="ORF">ATANTOWER_023334</name>
</gene>
<keyword evidence="2" id="KW-1185">Reference proteome</keyword>
<organism evidence="1 2">
    <name type="scientific">Ataeniobius toweri</name>
    <dbReference type="NCBI Taxonomy" id="208326"/>
    <lineage>
        <taxon>Eukaryota</taxon>
        <taxon>Metazoa</taxon>
        <taxon>Chordata</taxon>
        <taxon>Craniata</taxon>
        <taxon>Vertebrata</taxon>
        <taxon>Euteleostomi</taxon>
        <taxon>Actinopterygii</taxon>
        <taxon>Neopterygii</taxon>
        <taxon>Teleostei</taxon>
        <taxon>Neoteleostei</taxon>
        <taxon>Acanthomorphata</taxon>
        <taxon>Ovalentaria</taxon>
        <taxon>Atherinomorphae</taxon>
        <taxon>Cyprinodontiformes</taxon>
        <taxon>Goodeidae</taxon>
        <taxon>Ataeniobius</taxon>
    </lineage>
</organism>
<evidence type="ECO:0000313" key="2">
    <source>
        <dbReference type="Proteomes" id="UP001345963"/>
    </source>
</evidence>
<protein>
    <submittedName>
        <fullName evidence="1">Uncharacterized protein</fullName>
    </submittedName>
</protein>
<evidence type="ECO:0000313" key="1">
    <source>
        <dbReference type="EMBL" id="MED6251139.1"/>
    </source>
</evidence>
<accession>A0ABU7BNZ5</accession>
<dbReference type="EMBL" id="JAHUTI010059526">
    <property type="protein sequence ID" value="MED6251139.1"/>
    <property type="molecule type" value="Genomic_DNA"/>
</dbReference>
<comment type="caution">
    <text evidence="1">The sequence shown here is derived from an EMBL/GenBank/DDBJ whole genome shotgun (WGS) entry which is preliminary data.</text>
</comment>
<dbReference type="Proteomes" id="UP001345963">
    <property type="component" value="Unassembled WGS sequence"/>
</dbReference>
<sequence>MNSPYSKSLQPFGNMVEKEDYHHGCAVNISAADAITSIWTNIFKEYFNTLLKLCHKELGNLQSQTGSKQCVTKTADYPVVSKFQSSDPSCHP</sequence>
<proteinExistence type="predicted"/>